<dbReference type="AlphaFoldDB" id="A0A1M5BZM9"/>
<accession>A0A1M5BZM9</accession>
<evidence type="ECO:0000256" key="1">
    <source>
        <dbReference type="SAM" id="MobiDB-lite"/>
    </source>
</evidence>
<organism evidence="3 4">
    <name type="scientific">Marinomonas polaris DSM 16579</name>
    <dbReference type="NCBI Taxonomy" id="1122206"/>
    <lineage>
        <taxon>Bacteria</taxon>
        <taxon>Pseudomonadati</taxon>
        <taxon>Pseudomonadota</taxon>
        <taxon>Gammaproteobacteria</taxon>
        <taxon>Oceanospirillales</taxon>
        <taxon>Oceanospirillaceae</taxon>
        <taxon>Marinomonas</taxon>
    </lineage>
</organism>
<keyword evidence="2" id="KW-0732">Signal</keyword>
<protein>
    <recommendedName>
        <fullName evidence="5">Lipoprotein</fullName>
    </recommendedName>
</protein>
<feature type="region of interest" description="Disordered" evidence="1">
    <location>
        <begin position="31"/>
        <end position="90"/>
    </location>
</feature>
<proteinExistence type="predicted"/>
<evidence type="ECO:0000256" key="2">
    <source>
        <dbReference type="SAM" id="SignalP"/>
    </source>
</evidence>
<name>A0A1M5BZM9_9GAMM</name>
<gene>
    <name evidence="3" type="ORF">SAMN02745753_02033</name>
</gene>
<evidence type="ECO:0008006" key="5">
    <source>
        <dbReference type="Google" id="ProtNLM"/>
    </source>
</evidence>
<sequence>MKVVNQRIKLLVIAIVLMNLTACSLFSNNGYHGGDHRGGGPTGSLTGSASAAKVEPAKKGDAGKNAVNEDDDIYTGGDHRGGGPTGALSQ</sequence>
<dbReference type="Proteomes" id="UP000184517">
    <property type="component" value="Unassembled WGS sequence"/>
</dbReference>
<evidence type="ECO:0000313" key="3">
    <source>
        <dbReference type="EMBL" id="SHF47870.1"/>
    </source>
</evidence>
<reference evidence="4" key="1">
    <citation type="submission" date="2016-11" db="EMBL/GenBank/DDBJ databases">
        <authorList>
            <person name="Varghese N."/>
            <person name="Submissions S."/>
        </authorList>
    </citation>
    <scope>NUCLEOTIDE SEQUENCE [LARGE SCALE GENOMIC DNA]</scope>
    <source>
        <strain evidence="4">DSM 16579</strain>
    </source>
</reference>
<feature type="signal peptide" evidence="2">
    <location>
        <begin position="1"/>
        <end position="24"/>
    </location>
</feature>
<dbReference type="EMBL" id="FQVF01000008">
    <property type="protein sequence ID" value="SHF47870.1"/>
    <property type="molecule type" value="Genomic_DNA"/>
</dbReference>
<dbReference type="RefSeq" id="WP_100185982.1">
    <property type="nucleotide sequence ID" value="NZ_FQVF01000008.1"/>
</dbReference>
<feature type="chain" id="PRO_5012680118" description="Lipoprotein" evidence="2">
    <location>
        <begin position="25"/>
        <end position="90"/>
    </location>
</feature>
<keyword evidence="4" id="KW-1185">Reference proteome</keyword>
<evidence type="ECO:0000313" key="4">
    <source>
        <dbReference type="Proteomes" id="UP000184517"/>
    </source>
</evidence>
<dbReference type="STRING" id="1122206.SAMN02745753_02033"/>